<name>A0ABR8NT00_9MICO</name>
<organism evidence="1 2">
    <name type="scientific">Microbacterium helvum</name>
    <dbReference type="NCBI Taxonomy" id="2773713"/>
    <lineage>
        <taxon>Bacteria</taxon>
        <taxon>Bacillati</taxon>
        <taxon>Actinomycetota</taxon>
        <taxon>Actinomycetes</taxon>
        <taxon>Micrococcales</taxon>
        <taxon>Microbacteriaceae</taxon>
        <taxon>Microbacterium</taxon>
    </lineage>
</organism>
<dbReference type="EMBL" id="JACXZS010000015">
    <property type="protein sequence ID" value="MBD3943735.1"/>
    <property type="molecule type" value="Genomic_DNA"/>
</dbReference>
<dbReference type="InterPro" id="IPR032580">
    <property type="entry name" value="SatD"/>
</dbReference>
<evidence type="ECO:0000313" key="2">
    <source>
        <dbReference type="Proteomes" id="UP000598426"/>
    </source>
</evidence>
<dbReference type="RefSeq" id="WP_191173329.1">
    <property type="nucleotide sequence ID" value="NZ_JACXZS010000015.1"/>
</dbReference>
<gene>
    <name evidence="1" type="ORF">IF188_18745</name>
</gene>
<sequence length="211" mass="22586">MPVAMTVDIVGSRRLPDRDASQRALDTAIARVERDLPIAERPLRPTVGDELQGIFPTLDAALATTLLLQLVLPDLVQCRFGLGIGDIGLVASASGGIPDGPGWWAARAAIEHVHALEQRTVPSARTWVVADERERDAAHDAARRASAYLLARDQVVGAMSERARRLTYGRCFGVTQRELAAEEGITQSAVSQLLAASGSAAVVEGFRLLET</sequence>
<protein>
    <recommendedName>
        <fullName evidence="3">SatD family (SatD)</fullName>
    </recommendedName>
</protein>
<reference evidence="1 2" key="1">
    <citation type="submission" date="2020-09" db="EMBL/GenBank/DDBJ databases">
        <title>Isolation and identification of active actinomycetes.</title>
        <authorList>
            <person name="Li X."/>
        </authorList>
    </citation>
    <scope>NUCLEOTIDE SEQUENCE [LARGE SCALE GENOMIC DNA]</scope>
    <source>
        <strain evidence="1 2">NEAU-LLC</strain>
    </source>
</reference>
<evidence type="ECO:0000313" key="1">
    <source>
        <dbReference type="EMBL" id="MBD3943735.1"/>
    </source>
</evidence>
<accession>A0ABR8NT00</accession>
<comment type="caution">
    <text evidence="1">The sequence shown here is derived from an EMBL/GenBank/DDBJ whole genome shotgun (WGS) entry which is preliminary data.</text>
</comment>
<dbReference type="Pfam" id="PF16264">
    <property type="entry name" value="SatD"/>
    <property type="match status" value="1"/>
</dbReference>
<dbReference type="Proteomes" id="UP000598426">
    <property type="component" value="Unassembled WGS sequence"/>
</dbReference>
<proteinExistence type="predicted"/>
<evidence type="ECO:0008006" key="3">
    <source>
        <dbReference type="Google" id="ProtNLM"/>
    </source>
</evidence>
<keyword evidence="2" id="KW-1185">Reference proteome</keyword>